<sequence length="160" mass="16667">MEVRTARAGDAGAIARVQVESWRAAYRGLIADDVLDGLSVEDRTAVWAGALAAPAAHLDVTEVGGEVVGFVAVSPGMLHALYTLPSVWGTGVGLALHDGGVERIRAGGAEGAELSVLEGNARAVRFYLREGWVLGEAGTETVMGGLVLPVRRMHLALSPR</sequence>
<dbReference type="EMBL" id="BAAAQK010000005">
    <property type="protein sequence ID" value="GAA1838893.1"/>
    <property type="molecule type" value="Genomic_DNA"/>
</dbReference>
<dbReference type="SUPFAM" id="SSF55729">
    <property type="entry name" value="Acyl-CoA N-acyltransferases (Nat)"/>
    <property type="match status" value="1"/>
</dbReference>
<evidence type="ECO:0000313" key="2">
    <source>
        <dbReference type="EMBL" id="GAA1838893.1"/>
    </source>
</evidence>
<dbReference type="Gene3D" id="3.40.630.30">
    <property type="match status" value="1"/>
</dbReference>
<accession>A0ABN2MX76</accession>
<reference evidence="2 3" key="1">
    <citation type="journal article" date="2019" name="Int. J. Syst. Evol. Microbiol.">
        <title>The Global Catalogue of Microorganisms (GCM) 10K type strain sequencing project: providing services to taxonomists for standard genome sequencing and annotation.</title>
        <authorList>
            <consortium name="The Broad Institute Genomics Platform"/>
            <consortium name="The Broad Institute Genome Sequencing Center for Infectious Disease"/>
            <person name="Wu L."/>
            <person name="Ma J."/>
        </authorList>
    </citation>
    <scope>NUCLEOTIDE SEQUENCE [LARGE SCALE GENOMIC DNA]</scope>
    <source>
        <strain evidence="2 3">JCM 16009</strain>
    </source>
</reference>
<protein>
    <submittedName>
        <fullName evidence="2">GNAT family N-acetyltransferase</fullName>
    </submittedName>
</protein>
<proteinExistence type="predicted"/>
<name>A0ABN2MX76_9PSEU</name>
<dbReference type="InterPro" id="IPR000182">
    <property type="entry name" value="GNAT_dom"/>
</dbReference>
<gene>
    <name evidence="2" type="ORF">GCM10009836_17400</name>
</gene>
<dbReference type="CDD" id="cd04301">
    <property type="entry name" value="NAT_SF"/>
    <property type="match status" value="1"/>
</dbReference>
<evidence type="ECO:0000313" key="3">
    <source>
        <dbReference type="Proteomes" id="UP001500449"/>
    </source>
</evidence>
<organism evidence="2 3">
    <name type="scientific">Pseudonocardia ailaonensis</name>
    <dbReference type="NCBI Taxonomy" id="367279"/>
    <lineage>
        <taxon>Bacteria</taxon>
        <taxon>Bacillati</taxon>
        <taxon>Actinomycetota</taxon>
        <taxon>Actinomycetes</taxon>
        <taxon>Pseudonocardiales</taxon>
        <taxon>Pseudonocardiaceae</taxon>
        <taxon>Pseudonocardia</taxon>
    </lineage>
</organism>
<comment type="caution">
    <text evidence="2">The sequence shown here is derived from an EMBL/GenBank/DDBJ whole genome shotgun (WGS) entry which is preliminary data.</text>
</comment>
<dbReference type="PROSITE" id="PS51186">
    <property type="entry name" value="GNAT"/>
    <property type="match status" value="1"/>
</dbReference>
<keyword evidence="3" id="KW-1185">Reference proteome</keyword>
<dbReference type="Pfam" id="PF00583">
    <property type="entry name" value="Acetyltransf_1"/>
    <property type="match status" value="1"/>
</dbReference>
<dbReference type="InterPro" id="IPR016181">
    <property type="entry name" value="Acyl_CoA_acyltransferase"/>
</dbReference>
<dbReference type="RefSeq" id="WP_344414342.1">
    <property type="nucleotide sequence ID" value="NZ_BAAAQK010000005.1"/>
</dbReference>
<dbReference type="Proteomes" id="UP001500449">
    <property type="component" value="Unassembled WGS sequence"/>
</dbReference>
<feature type="domain" description="N-acetyltransferase" evidence="1">
    <location>
        <begin position="1"/>
        <end position="158"/>
    </location>
</feature>
<evidence type="ECO:0000259" key="1">
    <source>
        <dbReference type="PROSITE" id="PS51186"/>
    </source>
</evidence>